<dbReference type="RefSeq" id="WP_091652239.1">
    <property type="nucleotide sequence ID" value="NZ_FOVW01000004.1"/>
</dbReference>
<proteinExistence type="predicted"/>
<name>A0A1I5ETL4_9BACT</name>
<organism evidence="4 5">
    <name type="scientific">Algoriphagus ornithinivorans</name>
    <dbReference type="NCBI Taxonomy" id="226506"/>
    <lineage>
        <taxon>Bacteria</taxon>
        <taxon>Pseudomonadati</taxon>
        <taxon>Bacteroidota</taxon>
        <taxon>Cytophagia</taxon>
        <taxon>Cytophagales</taxon>
        <taxon>Cyclobacteriaceae</taxon>
        <taxon>Algoriphagus</taxon>
    </lineage>
</organism>
<protein>
    <submittedName>
        <fullName evidence="4">Outer membrane protein assembly factor BamA</fullName>
    </submittedName>
</protein>
<gene>
    <name evidence="4" type="ORF">SAMN04488519_10461</name>
</gene>
<dbReference type="GO" id="GO:0019867">
    <property type="term" value="C:outer membrane"/>
    <property type="evidence" value="ECO:0007669"/>
    <property type="project" value="InterPro"/>
</dbReference>
<evidence type="ECO:0000259" key="3">
    <source>
        <dbReference type="Pfam" id="PF01103"/>
    </source>
</evidence>
<dbReference type="Pfam" id="PF01103">
    <property type="entry name" value="Omp85"/>
    <property type="match status" value="1"/>
</dbReference>
<dbReference type="STRING" id="226506.SAMN04488519_10461"/>
<evidence type="ECO:0000256" key="2">
    <source>
        <dbReference type="ARBA" id="ARBA00023136"/>
    </source>
</evidence>
<comment type="subcellular location">
    <subcellularLocation>
        <location evidence="1">Membrane</location>
    </subcellularLocation>
</comment>
<sequence>MRLILFLFLVYLPLTFSLQAQEKLWLGWSLDGVEYEWRQFESDKGRGHGIDSLLLSYQAQGYLGAFIQNQRVQGDSLWIKFETGKKIEEVILSQGNLPSTMAKELNLGKLSFAQVNSIFDRIVGVSENQGYPFASVQMDSLERTENGIKASILYDSGPLIVWDSISLDGTPKTKAKYFQRFSGLIPGDPFSQKELERASRFANRSPYFRLRSQPEVEFRIQKAQPVFSLVERNSNVLDGIIGFLPNQNEPGKVLITGQLDLQLFHLGGKGRDVEVSWQRFNELTQNLNIKAKESFLFNSPLDVGGEFSLLKQDSTFINRNLGLRVGYNASSSLYLTFFTNRKASDLLSTFAFRQVEQLPDVADFRWNEYGLGVDFNVLDDVIAPRKGWKVSGKISAGNKRILQNTGIPEAVYQDLELSNPQYSVSLIWEKHLFLKPSWGMYFGGAGGFVRNETLLVNDLFRLGGLKSIRGFNENFFFASSFAYLNAEQRLFFGENSFLLAFIDLGILENLYFANSFDRPVSFGAGLNFETGSGIFRFIYAVGKSNEQQASFSQSKIHFGYLARF</sequence>
<evidence type="ECO:0000313" key="5">
    <source>
        <dbReference type="Proteomes" id="UP000199564"/>
    </source>
</evidence>
<dbReference type="Gene3D" id="2.40.160.50">
    <property type="entry name" value="membrane protein fhac: a member of the omp85/tpsb transporter family"/>
    <property type="match status" value="1"/>
</dbReference>
<feature type="domain" description="Bacterial surface antigen (D15)" evidence="3">
    <location>
        <begin position="268"/>
        <end position="559"/>
    </location>
</feature>
<keyword evidence="5" id="KW-1185">Reference proteome</keyword>
<dbReference type="InterPro" id="IPR000184">
    <property type="entry name" value="Bac_surfAg_D15"/>
</dbReference>
<evidence type="ECO:0000313" key="4">
    <source>
        <dbReference type="EMBL" id="SFO14789.1"/>
    </source>
</evidence>
<accession>A0A1I5ETL4</accession>
<evidence type="ECO:0000256" key="1">
    <source>
        <dbReference type="ARBA" id="ARBA00004370"/>
    </source>
</evidence>
<dbReference type="AlphaFoldDB" id="A0A1I5ETL4"/>
<keyword evidence="2" id="KW-0472">Membrane</keyword>
<reference evidence="5" key="1">
    <citation type="submission" date="2016-10" db="EMBL/GenBank/DDBJ databases">
        <authorList>
            <person name="Varghese N."/>
            <person name="Submissions S."/>
        </authorList>
    </citation>
    <scope>NUCLEOTIDE SEQUENCE [LARGE SCALE GENOMIC DNA]</scope>
    <source>
        <strain evidence="5">DSM 15282</strain>
    </source>
</reference>
<dbReference type="Proteomes" id="UP000199564">
    <property type="component" value="Unassembled WGS sequence"/>
</dbReference>
<dbReference type="EMBL" id="FOVW01000004">
    <property type="protein sequence ID" value="SFO14789.1"/>
    <property type="molecule type" value="Genomic_DNA"/>
</dbReference>